<organism evidence="1 2">
    <name type="scientific">Basidiobolus ranarum</name>
    <dbReference type="NCBI Taxonomy" id="34480"/>
    <lineage>
        <taxon>Eukaryota</taxon>
        <taxon>Fungi</taxon>
        <taxon>Fungi incertae sedis</taxon>
        <taxon>Zoopagomycota</taxon>
        <taxon>Entomophthoromycotina</taxon>
        <taxon>Basidiobolomycetes</taxon>
        <taxon>Basidiobolales</taxon>
        <taxon>Basidiobolaceae</taxon>
        <taxon>Basidiobolus</taxon>
    </lineage>
</organism>
<accession>A0ABR2WCI0</accession>
<protein>
    <submittedName>
        <fullName evidence="1">Uncharacterized protein</fullName>
    </submittedName>
</protein>
<evidence type="ECO:0000313" key="1">
    <source>
        <dbReference type="EMBL" id="KAK9747047.1"/>
    </source>
</evidence>
<dbReference type="EMBL" id="JASJQH010005176">
    <property type="protein sequence ID" value="KAK9747047.1"/>
    <property type="molecule type" value="Genomic_DNA"/>
</dbReference>
<name>A0ABR2WCI0_9FUNG</name>
<proteinExistence type="predicted"/>
<evidence type="ECO:0000313" key="2">
    <source>
        <dbReference type="Proteomes" id="UP001479436"/>
    </source>
</evidence>
<sequence>MDFAILEINEDKIPDWNRAELHINVIEKSKDMKIDASQMLRKIFAPGIELGRRYIRSWQDGTQAQFLNRFSHSMIQGDGLVLAKRSLLRMVEIWKRDRNE</sequence>
<reference evidence="1 2" key="1">
    <citation type="submission" date="2023-04" db="EMBL/GenBank/DDBJ databases">
        <title>Genome of Basidiobolus ranarum AG-B5.</title>
        <authorList>
            <person name="Stajich J.E."/>
            <person name="Carter-House D."/>
            <person name="Gryganskyi A."/>
        </authorList>
    </citation>
    <scope>NUCLEOTIDE SEQUENCE [LARGE SCALE GENOMIC DNA]</scope>
    <source>
        <strain evidence="1 2">AG-B5</strain>
    </source>
</reference>
<comment type="caution">
    <text evidence="1">The sequence shown here is derived from an EMBL/GenBank/DDBJ whole genome shotgun (WGS) entry which is preliminary data.</text>
</comment>
<dbReference type="Proteomes" id="UP001479436">
    <property type="component" value="Unassembled WGS sequence"/>
</dbReference>
<gene>
    <name evidence="1" type="ORF">K7432_018160</name>
</gene>
<keyword evidence="2" id="KW-1185">Reference proteome</keyword>